<keyword evidence="1" id="KW-0472">Membrane</keyword>
<accession>A0ABQ2AMS8</accession>
<dbReference type="RefSeq" id="WP_268236243.1">
    <property type="nucleotide sequence ID" value="NZ_BMFW01000005.1"/>
</dbReference>
<gene>
    <name evidence="2" type="ORF">GCM10007170_15960</name>
</gene>
<proteinExistence type="predicted"/>
<feature type="transmembrane region" description="Helical" evidence="1">
    <location>
        <begin position="12"/>
        <end position="42"/>
    </location>
</feature>
<evidence type="ECO:0000256" key="1">
    <source>
        <dbReference type="SAM" id="Phobius"/>
    </source>
</evidence>
<dbReference type="Proteomes" id="UP000643279">
    <property type="component" value="Unassembled WGS sequence"/>
</dbReference>
<keyword evidence="1" id="KW-1133">Transmembrane helix</keyword>
<name>A0ABQ2AMS8_9MICC</name>
<keyword evidence="3" id="KW-1185">Reference proteome</keyword>
<evidence type="ECO:0000313" key="3">
    <source>
        <dbReference type="Proteomes" id="UP000643279"/>
    </source>
</evidence>
<comment type="caution">
    <text evidence="2">The sequence shown here is derived from an EMBL/GenBank/DDBJ whole genome shotgun (WGS) entry which is preliminary data.</text>
</comment>
<dbReference type="EMBL" id="BMFW01000005">
    <property type="protein sequence ID" value="GGH93934.1"/>
    <property type="molecule type" value="Genomic_DNA"/>
</dbReference>
<organism evidence="2 3">
    <name type="scientific">Arthrobacter liuii</name>
    <dbReference type="NCBI Taxonomy" id="1476996"/>
    <lineage>
        <taxon>Bacteria</taxon>
        <taxon>Bacillati</taxon>
        <taxon>Actinomycetota</taxon>
        <taxon>Actinomycetes</taxon>
        <taxon>Micrococcales</taxon>
        <taxon>Micrococcaceae</taxon>
        <taxon>Arthrobacter</taxon>
    </lineage>
</organism>
<reference evidence="3" key="1">
    <citation type="journal article" date="2019" name="Int. J. Syst. Evol. Microbiol.">
        <title>The Global Catalogue of Microorganisms (GCM) 10K type strain sequencing project: providing services to taxonomists for standard genome sequencing and annotation.</title>
        <authorList>
            <consortium name="The Broad Institute Genomics Platform"/>
            <consortium name="The Broad Institute Genome Sequencing Center for Infectious Disease"/>
            <person name="Wu L."/>
            <person name="Ma J."/>
        </authorList>
    </citation>
    <scope>NUCLEOTIDE SEQUENCE [LARGE SCALE GENOMIC DNA]</scope>
    <source>
        <strain evidence="3">CGMCC 1.12778</strain>
    </source>
</reference>
<keyword evidence="1" id="KW-0812">Transmembrane</keyword>
<protein>
    <submittedName>
        <fullName evidence="2">Uncharacterized protein</fullName>
    </submittedName>
</protein>
<sequence>MSQQPIRLTKRGELVMGILSAITALILLPAAATAFVALLMVAP</sequence>
<evidence type="ECO:0000313" key="2">
    <source>
        <dbReference type="EMBL" id="GGH93934.1"/>
    </source>
</evidence>